<dbReference type="PANTHER" id="PTHR11142:SF0">
    <property type="entry name" value="TRNA PSEUDOURIDINE SYNTHASE-LIKE 1"/>
    <property type="match status" value="1"/>
</dbReference>
<dbReference type="EC" id="5.4.99.12" evidence="4"/>
<dbReference type="PIRSF" id="PIRSF001430">
    <property type="entry name" value="tRNA_psdUrid_synth"/>
    <property type="match status" value="1"/>
</dbReference>
<name>Q1Q1P7_KUEST</name>
<dbReference type="PANTHER" id="PTHR11142">
    <property type="entry name" value="PSEUDOURIDYLATE SYNTHASE"/>
    <property type="match status" value="1"/>
</dbReference>
<sequence>MRNVRLTIEYEGTNYAGWQWQKNAISVQETLTHAVRTVIREEVEIHGAGRTDAGVHALGQVANFKTYSAIPAKQLLRAINFHLPQDITIKDVADMEEGFHARYSATSKVYRYTVLNDWLRTSLNRNFCYVYGFPLDLSKMMTAAQYLIGTHDFTSFTTKALDNKDRIRTIKNLEIQKEGKYIYFVVEANGFLYKMVRTIVGTLLEIGRGKMDVYLIRKLLETGNRDDAGPTAPAKGLCMKEVKY</sequence>
<dbReference type="InterPro" id="IPR020094">
    <property type="entry name" value="TruA/RsuA/RluB/E/F_N"/>
</dbReference>
<protein>
    <recommendedName>
        <fullName evidence="4">tRNA pseudouridine synthase A</fullName>
        <ecNumber evidence="4">5.4.99.12</ecNumber>
    </recommendedName>
    <alternativeName>
        <fullName evidence="4">tRNA pseudouridine(38-40) synthase</fullName>
    </alternativeName>
    <alternativeName>
        <fullName evidence="4">tRNA pseudouridylate synthase I</fullName>
    </alternativeName>
    <alternativeName>
        <fullName evidence="4">tRNA-uridine isomerase I</fullName>
    </alternativeName>
</protein>
<feature type="active site" description="Nucleophile" evidence="4 5">
    <location>
        <position position="52"/>
    </location>
</feature>
<dbReference type="GO" id="GO:0016829">
    <property type="term" value="F:lyase activity"/>
    <property type="evidence" value="ECO:0007669"/>
    <property type="project" value="UniProtKB-KW"/>
</dbReference>
<dbReference type="InterPro" id="IPR001406">
    <property type="entry name" value="PsdUridine_synth_TruA"/>
</dbReference>
<dbReference type="Proteomes" id="UP000501926">
    <property type="component" value="Chromosome"/>
</dbReference>
<dbReference type="InterPro" id="IPR020095">
    <property type="entry name" value="PsdUridine_synth_TruA_C"/>
</dbReference>
<evidence type="ECO:0000256" key="2">
    <source>
        <dbReference type="ARBA" id="ARBA00022694"/>
    </source>
</evidence>
<accession>Q1Q1P7</accession>
<evidence type="ECO:0000313" key="12">
    <source>
        <dbReference type="Proteomes" id="UP000221734"/>
    </source>
</evidence>
<evidence type="ECO:0000256" key="1">
    <source>
        <dbReference type="ARBA" id="ARBA00009375"/>
    </source>
</evidence>
<reference evidence="9" key="1">
    <citation type="journal article" date="2006" name="Nature">
        <title>Deciphering the evolution and metabolism of an anammox bacterium from a community genome.</title>
        <authorList>
            <person name="Strous M."/>
            <person name="Pelletier E."/>
            <person name="Mangenot S."/>
            <person name="Rattei T."/>
            <person name="Lehner A."/>
            <person name="Taylor M.W."/>
            <person name="Horn M."/>
            <person name="Daims H."/>
            <person name="Bartol-Mavel D."/>
            <person name="Wincker P."/>
            <person name="Barbe V."/>
            <person name="Fonknechten N."/>
            <person name="Vallenet D."/>
            <person name="Segurens B."/>
            <person name="Schenowitz-Truong C."/>
            <person name="Medigue C."/>
            <person name="Collingro A."/>
            <person name="Snel B."/>
            <person name="Dutilh B.E."/>
            <person name="OpDenCamp H.J.M."/>
            <person name="vanDerDrift C."/>
            <person name="Cirpus I."/>
            <person name="vanDePas-Schoonen K.T."/>
            <person name="Harhangi H.R."/>
            <person name="vanNiftrik L."/>
            <person name="Schmid M."/>
            <person name="Keltjens J."/>
            <person name="vanDeVossenberg J."/>
            <person name="Kartal B."/>
            <person name="Meier H."/>
            <person name="Frishman D."/>
            <person name="Huynen M.A."/>
            <person name="Mewes H."/>
            <person name="Weissenbach J."/>
            <person name="Jetten M.S.M."/>
            <person name="Wagner M."/>
            <person name="LePaslier D."/>
        </authorList>
    </citation>
    <scope>NUCLEOTIDE SEQUENCE</scope>
</reference>
<dbReference type="Proteomes" id="UP000221734">
    <property type="component" value="Chromosome Kuenenia_stuttgartiensis_MBR1"/>
</dbReference>
<dbReference type="NCBIfam" id="TIGR00071">
    <property type="entry name" value="hisT_truA"/>
    <property type="match status" value="1"/>
</dbReference>
<dbReference type="Pfam" id="PF01416">
    <property type="entry name" value="PseudoU_synth_1"/>
    <property type="match status" value="2"/>
</dbReference>
<comment type="catalytic activity">
    <reaction evidence="4 7">
        <text>uridine(38/39/40) in tRNA = pseudouridine(38/39/40) in tRNA</text>
        <dbReference type="Rhea" id="RHEA:22376"/>
        <dbReference type="Rhea" id="RHEA-COMP:10085"/>
        <dbReference type="Rhea" id="RHEA-COMP:10087"/>
        <dbReference type="ChEBI" id="CHEBI:65314"/>
        <dbReference type="ChEBI" id="CHEBI:65315"/>
        <dbReference type="EC" id="5.4.99.12"/>
    </reaction>
</comment>
<dbReference type="EMBL" id="CP049055">
    <property type="protein sequence ID" value="QII10955.1"/>
    <property type="molecule type" value="Genomic_DNA"/>
</dbReference>
<dbReference type="GO" id="GO:0160147">
    <property type="term" value="F:tRNA pseudouridine(38-40) synthase activity"/>
    <property type="evidence" value="ECO:0007669"/>
    <property type="project" value="UniProtKB-EC"/>
</dbReference>
<organism evidence="9">
    <name type="scientific">Kuenenia stuttgartiensis</name>
    <dbReference type="NCBI Taxonomy" id="174633"/>
    <lineage>
        <taxon>Bacteria</taxon>
        <taxon>Pseudomonadati</taxon>
        <taxon>Planctomycetota</taxon>
        <taxon>Candidatus Brocadiia</taxon>
        <taxon>Candidatus Brocadiales</taxon>
        <taxon>Candidatus Brocadiaceae</taxon>
        <taxon>Candidatus Kuenenia</taxon>
    </lineage>
</organism>
<feature type="domain" description="Pseudouridine synthase I TruA alpha/beta" evidence="8">
    <location>
        <begin position="8"/>
        <end position="104"/>
    </location>
</feature>
<evidence type="ECO:0000313" key="13">
    <source>
        <dbReference type="Proteomes" id="UP000501926"/>
    </source>
</evidence>
<evidence type="ECO:0000256" key="7">
    <source>
        <dbReference type="RuleBase" id="RU003792"/>
    </source>
</evidence>
<evidence type="ECO:0000256" key="6">
    <source>
        <dbReference type="PIRSR" id="PIRSR001430-2"/>
    </source>
</evidence>
<evidence type="ECO:0000259" key="8">
    <source>
        <dbReference type="Pfam" id="PF01416"/>
    </source>
</evidence>
<gene>
    <name evidence="4 9" type="primary">truA</name>
    <name evidence="10" type="ORF">KsCSTR_15760</name>
    <name evidence="11" type="ORF">KSMBR1_0943</name>
    <name evidence="9" type="ORF">kuste3176</name>
</gene>
<reference evidence="11" key="4">
    <citation type="submission" date="2017-10" db="EMBL/GenBank/DDBJ databases">
        <authorList>
            <person name="Banno H."/>
            <person name="Chua N.-H."/>
        </authorList>
    </citation>
    <scope>NUCLEOTIDE SEQUENCE [LARGE SCALE GENOMIC DNA]</scope>
    <source>
        <strain evidence="11">Kuenenia_mbr1_ru-nijmegen</strain>
    </source>
</reference>
<feature type="domain" description="Pseudouridine synthase I TruA alpha/beta" evidence="8">
    <location>
        <begin position="143"/>
        <end position="244"/>
    </location>
</feature>
<evidence type="ECO:0000256" key="3">
    <source>
        <dbReference type="ARBA" id="ARBA00023235"/>
    </source>
</evidence>
<dbReference type="InterPro" id="IPR020097">
    <property type="entry name" value="PsdUridine_synth_TruA_a/b_dom"/>
</dbReference>
<comment type="subunit">
    <text evidence="4">Homodimer.</text>
</comment>
<dbReference type="OrthoDB" id="9811823at2"/>
<comment type="caution">
    <text evidence="4">Lacks conserved residue(s) required for the propagation of feature annotation.</text>
</comment>
<reference evidence="10 13" key="5">
    <citation type="submission" date="2020-02" db="EMBL/GenBank/DDBJ databases">
        <title>Newly sequenced genome of strain CSTR1 showed variability in Candidatus Kuenenia stuttgartiensis genomes.</title>
        <authorList>
            <person name="Ding C."/>
            <person name="Adrian L."/>
        </authorList>
    </citation>
    <scope>NUCLEOTIDE SEQUENCE [LARGE SCALE GENOMIC DNA]</scope>
    <source>
        <strain evidence="10 13">CSTR1</strain>
    </source>
</reference>
<keyword evidence="2 4" id="KW-0819">tRNA processing</keyword>
<dbReference type="GO" id="GO:0003723">
    <property type="term" value="F:RNA binding"/>
    <property type="evidence" value="ECO:0007669"/>
    <property type="project" value="InterPro"/>
</dbReference>
<evidence type="ECO:0000313" key="9">
    <source>
        <dbReference type="EMBL" id="CAJ73934.1"/>
    </source>
</evidence>
<proteinExistence type="inferred from homology"/>
<keyword evidence="9" id="KW-0456">Lyase</keyword>
<comment type="similarity">
    <text evidence="1 4 7">Belongs to the tRNA pseudouridine synthase TruA family.</text>
</comment>
<dbReference type="GO" id="GO:0031119">
    <property type="term" value="P:tRNA pseudouridine synthesis"/>
    <property type="evidence" value="ECO:0007669"/>
    <property type="project" value="UniProtKB-UniRule"/>
</dbReference>
<dbReference type="KEGG" id="kst:KSMBR1_0943"/>
<evidence type="ECO:0000256" key="4">
    <source>
        <dbReference type="HAMAP-Rule" id="MF_00171"/>
    </source>
</evidence>
<dbReference type="SUPFAM" id="SSF55120">
    <property type="entry name" value="Pseudouridine synthase"/>
    <property type="match status" value="1"/>
</dbReference>
<keyword evidence="12" id="KW-1185">Reference proteome</keyword>
<dbReference type="InterPro" id="IPR020103">
    <property type="entry name" value="PsdUridine_synth_cat_dom_sf"/>
</dbReference>
<dbReference type="RefSeq" id="WP_099324289.1">
    <property type="nucleotide sequence ID" value="NZ_CP049055.1"/>
</dbReference>
<evidence type="ECO:0000313" key="10">
    <source>
        <dbReference type="EMBL" id="QII10955.1"/>
    </source>
</evidence>
<reference evidence="9" key="2">
    <citation type="submission" date="2006-01" db="EMBL/GenBank/DDBJ databases">
        <authorList>
            <person name="Genoscope"/>
        </authorList>
    </citation>
    <scope>NUCLEOTIDE SEQUENCE</scope>
</reference>
<dbReference type="EMBL" id="LT934425">
    <property type="protein sequence ID" value="SOH03454.1"/>
    <property type="molecule type" value="Genomic_DNA"/>
</dbReference>
<keyword evidence="3 4" id="KW-0413">Isomerase</keyword>
<dbReference type="Gene3D" id="3.30.70.660">
    <property type="entry name" value="Pseudouridine synthase I, catalytic domain, C-terminal subdomain"/>
    <property type="match status" value="1"/>
</dbReference>
<comment type="function">
    <text evidence="4">Formation of pseudouridine at positions 38, 39 and 40 in the anticodon stem and loop of transfer RNAs.</text>
</comment>
<dbReference type="FunFam" id="3.30.70.580:FF:000001">
    <property type="entry name" value="tRNA pseudouridine synthase A"/>
    <property type="match status" value="1"/>
</dbReference>
<dbReference type="CDD" id="cd02570">
    <property type="entry name" value="PseudoU_synth_EcTruA"/>
    <property type="match status" value="1"/>
</dbReference>
<feature type="binding site" evidence="4 6">
    <location>
        <position position="110"/>
    </location>
    <ligand>
        <name>substrate</name>
    </ligand>
</feature>
<reference evidence="12" key="3">
    <citation type="submission" date="2017-10" db="EMBL/GenBank/DDBJ databases">
        <authorList>
            <person name="Frank J."/>
        </authorList>
    </citation>
    <scope>NUCLEOTIDE SEQUENCE [LARGE SCALE GENOMIC DNA]</scope>
</reference>
<evidence type="ECO:0000256" key="5">
    <source>
        <dbReference type="PIRSR" id="PIRSR001430-1"/>
    </source>
</evidence>
<dbReference type="AlphaFoldDB" id="Q1Q1P7"/>
<dbReference type="HAMAP" id="MF_00171">
    <property type="entry name" value="TruA"/>
    <property type="match status" value="1"/>
</dbReference>
<evidence type="ECO:0000313" key="11">
    <source>
        <dbReference type="EMBL" id="SOH03454.1"/>
    </source>
</evidence>
<dbReference type="Gene3D" id="3.30.70.580">
    <property type="entry name" value="Pseudouridine synthase I, catalytic domain, N-terminal subdomain"/>
    <property type="match status" value="1"/>
</dbReference>
<dbReference type="EMBL" id="CT573071">
    <property type="protein sequence ID" value="CAJ73934.1"/>
    <property type="molecule type" value="Genomic_DNA"/>
</dbReference>